<comment type="caution">
    <text evidence="1">The sequence shown here is derived from an EMBL/GenBank/DDBJ whole genome shotgun (WGS) entry which is preliminary data.</text>
</comment>
<accession>A0ACB8QMD5</accession>
<sequence>MLPNGPTTPRPSASLIVVNAKNEVLLVHRNPKATSFSGMHVFPGGNYDAKQDKSFQFTAIRETFEETGLLLASSRREGASPIPLPDETLDSARAAVHSNTLSLLKFLENHELKPDVELLLPLTQWITPENALRRFHTHFFIAFLPAAPSTGFSSGHVRYRLPTPDGGQEVVEARFIHPAAALAKFSAGCILLMPPQYYLLTTLASILQGGSASATQHAQVEALATGAFGRMVVNPRPWSGSDVPNGYTCLTYEGDETRGGPAGQLHRSVLRLTNGVPTEIALYRNFDIFTKIPDSPQSKL</sequence>
<protein>
    <submittedName>
        <fullName evidence="1">NUDIX hydrolase domain-like protein</fullName>
    </submittedName>
</protein>
<dbReference type="EMBL" id="MU273535">
    <property type="protein sequence ID" value="KAI0032825.1"/>
    <property type="molecule type" value="Genomic_DNA"/>
</dbReference>
<dbReference type="Proteomes" id="UP000814128">
    <property type="component" value="Unassembled WGS sequence"/>
</dbReference>
<reference evidence="1" key="1">
    <citation type="submission" date="2021-02" db="EMBL/GenBank/DDBJ databases">
        <authorList>
            <consortium name="DOE Joint Genome Institute"/>
            <person name="Ahrendt S."/>
            <person name="Looney B.P."/>
            <person name="Miyauchi S."/>
            <person name="Morin E."/>
            <person name="Drula E."/>
            <person name="Courty P.E."/>
            <person name="Chicoki N."/>
            <person name="Fauchery L."/>
            <person name="Kohler A."/>
            <person name="Kuo A."/>
            <person name="Labutti K."/>
            <person name="Pangilinan J."/>
            <person name="Lipzen A."/>
            <person name="Riley R."/>
            <person name="Andreopoulos W."/>
            <person name="He G."/>
            <person name="Johnson J."/>
            <person name="Barry K.W."/>
            <person name="Grigoriev I.V."/>
            <person name="Nagy L."/>
            <person name="Hibbett D."/>
            <person name="Henrissat B."/>
            <person name="Matheny P.B."/>
            <person name="Labbe J."/>
            <person name="Martin F."/>
        </authorList>
    </citation>
    <scope>NUCLEOTIDE SEQUENCE</scope>
    <source>
        <strain evidence="1">EC-137</strain>
    </source>
</reference>
<keyword evidence="2" id="KW-1185">Reference proteome</keyword>
<name>A0ACB8QMD5_9AGAM</name>
<evidence type="ECO:0000313" key="1">
    <source>
        <dbReference type="EMBL" id="KAI0032825.1"/>
    </source>
</evidence>
<organism evidence="1 2">
    <name type="scientific">Vararia minispora EC-137</name>
    <dbReference type="NCBI Taxonomy" id="1314806"/>
    <lineage>
        <taxon>Eukaryota</taxon>
        <taxon>Fungi</taxon>
        <taxon>Dikarya</taxon>
        <taxon>Basidiomycota</taxon>
        <taxon>Agaricomycotina</taxon>
        <taxon>Agaricomycetes</taxon>
        <taxon>Russulales</taxon>
        <taxon>Lachnocladiaceae</taxon>
        <taxon>Vararia</taxon>
    </lineage>
</organism>
<evidence type="ECO:0000313" key="2">
    <source>
        <dbReference type="Proteomes" id="UP000814128"/>
    </source>
</evidence>
<reference evidence="1" key="2">
    <citation type="journal article" date="2022" name="New Phytol.">
        <title>Evolutionary transition to the ectomycorrhizal habit in the genomes of a hyperdiverse lineage of mushroom-forming fungi.</title>
        <authorList>
            <person name="Looney B."/>
            <person name="Miyauchi S."/>
            <person name="Morin E."/>
            <person name="Drula E."/>
            <person name="Courty P.E."/>
            <person name="Kohler A."/>
            <person name="Kuo A."/>
            <person name="LaButti K."/>
            <person name="Pangilinan J."/>
            <person name="Lipzen A."/>
            <person name="Riley R."/>
            <person name="Andreopoulos W."/>
            <person name="He G."/>
            <person name="Johnson J."/>
            <person name="Nolan M."/>
            <person name="Tritt A."/>
            <person name="Barry K.W."/>
            <person name="Grigoriev I.V."/>
            <person name="Nagy L.G."/>
            <person name="Hibbett D."/>
            <person name="Henrissat B."/>
            <person name="Matheny P.B."/>
            <person name="Labbe J."/>
            <person name="Martin F.M."/>
        </authorList>
    </citation>
    <scope>NUCLEOTIDE SEQUENCE</scope>
    <source>
        <strain evidence="1">EC-137</strain>
    </source>
</reference>
<gene>
    <name evidence="1" type="ORF">K488DRAFT_85499</name>
</gene>
<proteinExistence type="predicted"/>